<dbReference type="GO" id="GO:0030288">
    <property type="term" value="C:outer membrane-bounded periplasmic space"/>
    <property type="evidence" value="ECO:0007669"/>
    <property type="project" value="TreeGrafter"/>
</dbReference>
<dbReference type="AlphaFoldDB" id="A0A0B2JP40"/>
<dbReference type="EMBL" id="JSCE01000242">
    <property type="protein sequence ID" value="KHM48458.1"/>
    <property type="molecule type" value="Genomic_DNA"/>
</dbReference>
<dbReference type="GO" id="GO:0009253">
    <property type="term" value="P:peptidoglycan catabolic process"/>
    <property type="evidence" value="ECO:0007669"/>
    <property type="project" value="InterPro"/>
</dbReference>
<keyword evidence="4" id="KW-1185">Reference proteome</keyword>
<dbReference type="eggNOG" id="COG0860">
    <property type="taxonomic scope" value="Bacteria"/>
</dbReference>
<dbReference type="STRING" id="82374.NZ47_13215"/>
<evidence type="ECO:0000313" key="3">
    <source>
        <dbReference type="EMBL" id="KHM48458.1"/>
    </source>
</evidence>
<dbReference type="InterPro" id="IPR002508">
    <property type="entry name" value="MurNAc-LAA_cat"/>
</dbReference>
<dbReference type="RefSeq" id="WP_039211899.1">
    <property type="nucleotide sequence ID" value="NZ_JSCE01000242.1"/>
</dbReference>
<protein>
    <recommendedName>
        <fullName evidence="2">MurNAc-LAA domain-containing protein</fullName>
    </recommendedName>
</protein>
<dbReference type="Proteomes" id="UP000030993">
    <property type="component" value="Unassembled WGS sequence"/>
</dbReference>
<dbReference type="Pfam" id="PF01520">
    <property type="entry name" value="Amidase_3"/>
    <property type="match status" value="1"/>
</dbReference>
<comment type="caution">
    <text evidence="3">The sequence shown here is derived from an EMBL/GenBank/DDBJ whole genome shotgun (WGS) entry which is preliminary data.</text>
</comment>
<evidence type="ECO:0000259" key="2">
    <source>
        <dbReference type="SMART" id="SM00646"/>
    </source>
</evidence>
<dbReference type="GO" id="GO:0008745">
    <property type="term" value="F:N-acetylmuramoyl-L-alanine amidase activity"/>
    <property type="evidence" value="ECO:0007669"/>
    <property type="project" value="InterPro"/>
</dbReference>
<proteinExistence type="predicted"/>
<accession>A0A0B2JP40</accession>
<gene>
    <name evidence="3" type="ORF">NZ47_13215</name>
</gene>
<dbReference type="InterPro" id="IPR050695">
    <property type="entry name" value="N-acetylmuramoyl_amidase_3"/>
</dbReference>
<organism evidence="3 4">
    <name type="scientific">Anaerovibrio lipolyticus</name>
    <dbReference type="NCBI Taxonomy" id="82374"/>
    <lineage>
        <taxon>Bacteria</taxon>
        <taxon>Bacillati</taxon>
        <taxon>Bacillota</taxon>
        <taxon>Negativicutes</taxon>
        <taxon>Selenomonadales</taxon>
        <taxon>Selenomonadaceae</taxon>
        <taxon>Anaerovibrio</taxon>
    </lineage>
</organism>
<sequence length="189" mass="20916">MKVFINPGHAPNGNPDPGAINEFFRIRECDMALSIGELVKRYLIKAGCGVKLLQSNNLYGESAGENIIQSANDWEADIFVSIHCNAFDKTVRGAETLVYDLIGEGYSLGRCIHAQLIEEMQDIDGTFPDRGIRTRSLLAVLRSTIMPAVLVETAFIDNDIDALLLMNHQQEIAAAIARGITDYWQQFQG</sequence>
<dbReference type="CDD" id="cd02696">
    <property type="entry name" value="MurNAc-LAA"/>
    <property type="match status" value="1"/>
</dbReference>
<dbReference type="Gene3D" id="3.40.630.40">
    <property type="entry name" value="Zn-dependent exopeptidases"/>
    <property type="match status" value="1"/>
</dbReference>
<evidence type="ECO:0000256" key="1">
    <source>
        <dbReference type="ARBA" id="ARBA00022801"/>
    </source>
</evidence>
<dbReference type="PANTHER" id="PTHR30404">
    <property type="entry name" value="N-ACETYLMURAMOYL-L-ALANINE AMIDASE"/>
    <property type="match status" value="1"/>
</dbReference>
<dbReference type="PANTHER" id="PTHR30404:SF0">
    <property type="entry name" value="N-ACETYLMURAMOYL-L-ALANINE AMIDASE AMIC"/>
    <property type="match status" value="1"/>
</dbReference>
<name>A0A0B2JP40_9FIRM</name>
<dbReference type="SUPFAM" id="SSF53187">
    <property type="entry name" value="Zn-dependent exopeptidases"/>
    <property type="match status" value="1"/>
</dbReference>
<keyword evidence="1" id="KW-0378">Hydrolase</keyword>
<feature type="domain" description="MurNAc-LAA" evidence="2">
    <location>
        <begin position="68"/>
        <end position="181"/>
    </location>
</feature>
<dbReference type="SMART" id="SM00646">
    <property type="entry name" value="Ami_3"/>
    <property type="match status" value="1"/>
</dbReference>
<evidence type="ECO:0000313" key="4">
    <source>
        <dbReference type="Proteomes" id="UP000030993"/>
    </source>
</evidence>
<reference evidence="3 4" key="1">
    <citation type="journal article" date="2013" name="PLoS ONE">
        <title>Identification and characterization of three novel lipases belonging to families II and V from Anaerovibrio lipolyticus 5ST.</title>
        <authorList>
            <person name="Prive F."/>
            <person name="Kaderbhai N.N."/>
            <person name="Girdwood S."/>
            <person name="Worgan H.J."/>
            <person name="Pinloche E."/>
            <person name="Scollan N.D."/>
            <person name="Huws S.A."/>
            <person name="Newbold C.J."/>
        </authorList>
    </citation>
    <scope>NUCLEOTIDE SEQUENCE [LARGE SCALE GENOMIC DNA]</scope>
    <source>
        <strain evidence="3 4">5S</strain>
    </source>
</reference>